<evidence type="ECO:0000256" key="3">
    <source>
        <dbReference type="ARBA" id="ARBA00023125"/>
    </source>
</evidence>
<dbReference type="PANTHER" id="PTHR30629">
    <property type="entry name" value="PROPHAGE INTEGRASE"/>
    <property type="match status" value="1"/>
</dbReference>
<dbReference type="EMBL" id="LAZR01030636">
    <property type="protein sequence ID" value="KKL56020.1"/>
    <property type="molecule type" value="Genomic_DNA"/>
</dbReference>
<accession>A0A0F9FFJ2</accession>
<reference evidence="5" key="1">
    <citation type="journal article" date="2015" name="Nature">
        <title>Complex archaea that bridge the gap between prokaryotes and eukaryotes.</title>
        <authorList>
            <person name="Spang A."/>
            <person name="Saw J.H."/>
            <person name="Jorgensen S.L."/>
            <person name="Zaremba-Niedzwiedzka K."/>
            <person name="Martijn J."/>
            <person name="Lind A.E."/>
            <person name="van Eijk R."/>
            <person name="Schleper C."/>
            <person name="Guy L."/>
            <person name="Ettema T.J."/>
        </authorList>
    </citation>
    <scope>NUCLEOTIDE SEQUENCE</scope>
</reference>
<dbReference type="InterPro" id="IPR011010">
    <property type="entry name" value="DNA_brk_join_enz"/>
</dbReference>
<feature type="non-terminal residue" evidence="5">
    <location>
        <position position="194"/>
    </location>
</feature>
<comment type="caution">
    <text evidence="5">The sequence shown here is derived from an EMBL/GenBank/DDBJ whole genome shotgun (WGS) entry which is preliminary data.</text>
</comment>
<dbReference type="InterPro" id="IPR050808">
    <property type="entry name" value="Phage_Integrase"/>
</dbReference>
<evidence type="ECO:0000313" key="5">
    <source>
        <dbReference type="EMBL" id="KKL56020.1"/>
    </source>
</evidence>
<dbReference type="SUPFAM" id="SSF56349">
    <property type="entry name" value="DNA breaking-rejoining enzymes"/>
    <property type="match status" value="1"/>
</dbReference>
<name>A0A0F9FFJ2_9ZZZZ</name>
<dbReference type="GO" id="GO:0003677">
    <property type="term" value="F:DNA binding"/>
    <property type="evidence" value="ECO:0007669"/>
    <property type="project" value="UniProtKB-KW"/>
</dbReference>
<gene>
    <name evidence="5" type="ORF">LCGC14_2249570</name>
</gene>
<dbReference type="InterPro" id="IPR044068">
    <property type="entry name" value="CB"/>
</dbReference>
<dbReference type="PANTHER" id="PTHR30629:SF2">
    <property type="entry name" value="PROPHAGE INTEGRASE INTS-RELATED"/>
    <property type="match status" value="1"/>
</dbReference>
<dbReference type="InterPro" id="IPR010998">
    <property type="entry name" value="Integrase_recombinase_N"/>
</dbReference>
<feature type="domain" description="Core-binding (CB)" evidence="4">
    <location>
        <begin position="58"/>
        <end position="139"/>
    </location>
</feature>
<sequence>MPKYKGVQKKRSKWYWYIDYQGKRYWSKGFDTAEDSARDRSITKNKMISGAYVDSHKMTVRDFAIKYLEDFVSGLSSGTFEIRESNLRLYILPFIGNVKIQDLKPFHILTLQKKLLEKTTVNNTRKIMTTLRTVLNKAIKWDVITVNPALKVDLPEYEETDMTILNPDQILKLIASSEIRERCILSLAAFAGLR</sequence>
<evidence type="ECO:0000259" key="4">
    <source>
        <dbReference type="PROSITE" id="PS51900"/>
    </source>
</evidence>
<dbReference type="PROSITE" id="PS51900">
    <property type="entry name" value="CB"/>
    <property type="match status" value="1"/>
</dbReference>
<dbReference type="InterPro" id="IPR004107">
    <property type="entry name" value="Integrase_SAM-like_N"/>
</dbReference>
<dbReference type="Pfam" id="PF14659">
    <property type="entry name" value="Phage_int_SAM_3"/>
    <property type="match status" value="1"/>
</dbReference>
<evidence type="ECO:0000256" key="1">
    <source>
        <dbReference type="ARBA" id="ARBA00008857"/>
    </source>
</evidence>
<dbReference type="AlphaFoldDB" id="A0A0F9FFJ2"/>
<proteinExistence type="inferred from homology"/>
<organism evidence="5">
    <name type="scientific">marine sediment metagenome</name>
    <dbReference type="NCBI Taxonomy" id="412755"/>
    <lineage>
        <taxon>unclassified sequences</taxon>
        <taxon>metagenomes</taxon>
        <taxon>ecological metagenomes</taxon>
    </lineage>
</organism>
<comment type="similarity">
    <text evidence="1">Belongs to the 'phage' integrase family.</text>
</comment>
<dbReference type="GO" id="GO:0015074">
    <property type="term" value="P:DNA integration"/>
    <property type="evidence" value="ECO:0007669"/>
    <property type="project" value="UniProtKB-KW"/>
</dbReference>
<evidence type="ECO:0000256" key="2">
    <source>
        <dbReference type="ARBA" id="ARBA00022908"/>
    </source>
</evidence>
<keyword evidence="3" id="KW-0238">DNA-binding</keyword>
<dbReference type="Gene3D" id="1.10.150.130">
    <property type="match status" value="1"/>
</dbReference>
<keyword evidence="2" id="KW-0229">DNA integration</keyword>
<protein>
    <recommendedName>
        <fullName evidence="4">Core-binding (CB) domain-containing protein</fullName>
    </recommendedName>
</protein>